<accession>A0A9N9BEY6</accession>
<feature type="compositionally biased region" description="Low complexity" evidence="1">
    <location>
        <begin position="60"/>
        <end position="79"/>
    </location>
</feature>
<dbReference type="AlphaFoldDB" id="A0A9N9BEY6"/>
<feature type="region of interest" description="Disordered" evidence="1">
    <location>
        <begin position="260"/>
        <end position="284"/>
    </location>
</feature>
<sequence>MGNSKLHTKSSTRLSTSSTSTSKKSVTTTTTKSKPKVAQKSLTNKDLKVTTTAKTLTTKNLSSSRVSSVKATPTSTTKTTPRDTKSSKNLSSSSTIKTTNKTTKSSTLTKKKLKEKQQQGNVTTNASLDLEISDEAKDSPICSEINSVMNELEKFRTSLHEIGRVQEKKNEIVSSSKRSNHNKKISSGSLQKLLVADGMSNQDEIVLQAHNQLSAVRQHITSIMDNYETLDENLLTVIMTYNEEVNIALQEALQEVPKLYLSQSQSQPPSPSLSFSSQFSSHDDTNSTQQFIEAQKIQIQFLEQANFNNVFQLTNDIKKCQLNLEKFIKSNFKMYNLNLLESKILLRKYDIRINLDDLYEKNEKYSKVLICHSLQRLLLETVLENSDIYFTGSLQNFQPQNLSSITNDFDEESYGHNNPSLFQKVTKINPEVYAVLGSNCFDGFEHPFIEFVGEKLVEIIEKYFEVKHDSITGNKLNLVNLANELVYDIINVFYFRMQAQEPTAQYQWIENEKSLDPHLMSIVNYSTYCNNNFSLPGDYENCENKLCEEEFDVVGVCSFPAIGKRLKGQEKLEIYTKAKVLPYSQLNHEIK</sequence>
<feature type="compositionally biased region" description="Low complexity" evidence="1">
    <location>
        <begin position="261"/>
        <end position="280"/>
    </location>
</feature>
<dbReference type="EMBL" id="CAJVPP010001594">
    <property type="protein sequence ID" value="CAG8563443.1"/>
    <property type="molecule type" value="Genomic_DNA"/>
</dbReference>
<organism evidence="2 3">
    <name type="scientific">Funneliformis mosseae</name>
    <name type="common">Endomycorrhizal fungus</name>
    <name type="synonym">Glomus mosseae</name>
    <dbReference type="NCBI Taxonomy" id="27381"/>
    <lineage>
        <taxon>Eukaryota</taxon>
        <taxon>Fungi</taxon>
        <taxon>Fungi incertae sedis</taxon>
        <taxon>Mucoromycota</taxon>
        <taxon>Glomeromycotina</taxon>
        <taxon>Glomeromycetes</taxon>
        <taxon>Glomerales</taxon>
        <taxon>Glomeraceae</taxon>
        <taxon>Funneliformis</taxon>
    </lineage>
</organism>
<name>A0A9N9BEY6_FUNMO</name>
<comment type="caution">
    <text evidence="2">The sequence shown here is derived from an EMBL/GenBank/DDBJ whole genome shotgun (WGS) entry which is preliminary data.</text>
</comment>
<keyword evidence="3" id="KW-1185">Reference proteome</keyword>
<dbReference type="Proteomes" id="UP000789375">
    <property type="component" value="Unassembled WGS sequence"/>
</dbReference>
<feature type="region of interest" description="Disordered" evidence="1">
    <location>
        <begin position="60"/>
        <end position="122"/>
    </location>
</feature>
<feature type="region of interest" description="Disordered" evidence="1">
    <location>
        <begin position="1"/>
        <end position="44"/>
    </location>
</feature>
<feature type="compositionally biased region" description="Low complexity" evidence="1">
    <location>
        <begin position="87"/>
        <end position="108"/>
    </location>
</feature>
<evidence type="ECO:0000313" key="2">
    <source>
        <dbReference type="EMBL" id="CAG8563443.1"/>
    </source>
</evidence>
<protein>
    <submittedName>
        <fullName evidence="2">13499_t:CDS:1</fullName>
    </submittedName>
</protein>
<feature type="compositionally biased region" description="Low complexity" evidence="1">
    <location>
        <begin position="11"/>
        <end position="32"/>
    </location>
</feature>
<evidence type="ECO:0000256" key="1">
    <source>
        <dbReference type="SAM" id="MobiDB-lite"/>
    </source>
</evidence>
<proteinExistence type="predicted"/>
<gene>
    <name evidence="2" type="ORF">FMOSSE_LOCUS7076</name>
</gene>
<feature type="compositionally biased region" description="Basic residues" evidence="1">
    <location>
        <begin position="1"/>
        <end position="10"/>
    </location>
</feature>
<reference evidence="2" key="1">
    <citation type="submission" date="2021-06" db="EMBL/GenBank/DDBJ databases">
        <authorList>
            <person name="Kallberg Y."/>
            <person name="Tangrot J."/>
            <person name="Rosling A."/>
        </authorList>
    </citation>
    <scope>NUCLEOTIDE SEQUENCE</scope>
    <source>
        <strain evidence="2">87-6 pot B 2015</strain>
    </source>
</reference>
<evidence type="ECO:0000313" key="3">
    <source>
        <dbReference type="Proteomes" id="UP000789375"/>
    </source>
</evidence>